<dbReference type="EMBL" id="JAYDCJ010000003">
    <property type="protein sequence ID" value="MEA1081841.1"/>
    <property type="molecule type" value="Genomic_DNA"/>
</dbReference>
<evidence type="ECO:0000256" key="3">
    <source>
        <dbReference type="ARBA" id="ARBA00022801"/>
    </source>
</evidence>
<keyword evidence="4" id="KW-0904">Protein phosphatase</keyword>
<dbReference type="RefSeq" id="WP_322856283.1">
    <property type="nucleotide sequence ID" value="NZ_JAYDCJ010000003.1"/>
</dbReference>
<dbReference type="Pfam" id="PF01451">
    <property type="entry name" value="LMWPc"/>
    <property type="match status" value="1"/>
</dbReference>
<keyword evidence="8" id="KW-1185">Reference proteome</keyword>
<evidence type="ECO:0000256" key="5">
    <source>
        <dbReference type="ARBA" id="ARBA00051722"/>
    </source>
</evidence>
<dbReference type="InterPro" id="IPR023485">
    <property type="entry name" value="Ptyr_pPase"/>
</dbReference>
<dbReference type="InterPro" id="IPR050438">
    <property type="entry name" value="LMW_PTPase"/>
</dbReference>
<comment type="similarity">
    <text evidence="1">Belongs to the low molecular weight phosphotyrosine protein phosphatase family.</text>
</comment>
<evidence type="ECO:0000256" key="1">
    <source>
        <dbReference type="ARBA" id="ARBA00011063"/>
    </source>
</evidence>
<comment type="caution">
    <text evidence="7">The sequence shown here is derived from an EMBL/GenBank/DDBJ whole genome shotgun (WGS) entry which is preliminary data.</text>
</comment>
<organism evidence="7 8">
    <name type="scientific">Marinobacter qingdaonensis</name>
    <dbReference type="NCBI Taxonomy" id="3108486"/>
    <lineage>
        <taxon>Bacteria</taxon>
        <taxon>Pseudomonadati</taxon>
        <taxon>Pseudomonadota</taxon>
        <taxon>Gammaproteobacteria</taxon>
        <taxon>Pseudomonadales</taxon>
        <taxon>Marinobacteraceae</taxon>
        <taxon>Marinobacter</taxon>
    </lineage>
</organism>
<accession>A0ABU5P1B4</accession>
<dbReference type="InterPro" id="IPR036196">
    <property type="entry name" value="Ptyr_pPase_sf"/>
</dbReference>
<dbReference type="SMART" id="SM00226">
    <property type="entry name" value="LMWPc"/>
    <property type="match status" value="1"/>
</dbReference>
<keyword evidence="3" id="KW-0378">Hydrolase</keyword>
<name>A0ABU5P1B4_9GAMM</name>
<dbReference type="PRINTS" id="PR00719">
    <property type="entry name" value="LMWPTPASE"/>
</dbReference>
<comment type="catalytic activity">
    <reaction evidence="5">
        <text>O-phospho-L-tyrosyl-[protein] + H2O = L-tyrosyl-[protein] + phosphate</text>
        <dbReference type="Rhea" id="RHEA:10684"/>
        <dbReference type="Rhea" id="RHEA-COMP:10136"/>
        <dbReference type="Rhea" id="RHEA-COMP:20101"/>
        <dbReference type="ChEBI" id="CHEBI:15377"/>
        <dbReference type="ChEBI" id="CHEBI:43474"/>
        <dbReference type="ChEBI" id="CHEBI:46858"/>
        <dbReference type="ChEBI" id="CHEBI:61978"/>
        <dbReference type="EC" id="3.1.3.48"/>
    </reaction>
</comment>
<dbReference type="EC" id="3.1.3.48" evidence="2"/>
<dbReference type="Gene3D" id="3.40.50.2300">
    <property type="match status" value="1"/>
</dbReference>
<dbReference type="PANTHER" id="PTHR11717:SF31">
    <property type="entry name" value="LOW MOLECULAR WEIGHT PROTEIN-TYROSINE-PHOSPHATASE ETP-RELATED"/>
    <property type="match status" value="1"/>
</dbReference>
<sequence length="186" mass="21198">MQIKGDYLVNRLVYERFGSKNGLVRYVKYWLLSQVGAYRRFSAYRPGSDQRVVFVCSGNICRSPLAEVYARSLGWEAKSCGLDCRDGFPADPRAREFARGVGLDLEEHSTVNVTSFEFQASDLVVLMEPTHIAAFERKVGKGHTLALAGSYCRPPTPYIHDPFNCCIEFFHRCEHQIMEAVRRMCD</sequence>
<protein>
    <recommendedName>
        <fullName evidence="2">protein-tyrosine-phosphatase</fullName>
        <ecNumber evidence="2">3.1.3.48</ecNumber>
    </recommendedName>
</protein>
<dbReference type="SUPFAM" id="SSF52788">
    <property type="entry name" value="Phosphotyrosine protein phosphatases I"/>
    <property type="match status" value="1"/>
</dbReference>
<gene>
    <name evidence="7" type="ORF">U5822_14290</name>
</gene>
<proteinExistence type="inferred from homology"/>
<evidence type="ECO:0000256" key="2">
    <source>
        <dbReference type="ARBA" id="ARBA00013064"/>
    </source>
</evidence>
<reference evidence="7 8" key="1">
    <citation type="submission" date="2023-12" db="EMBL/GenBank/DDBJ databases">
        <title>Marinobacter qingdaonensis sp. nov., isolated from the intertidal sediment of Qingdao, PR China.</title>
        <authorList>
            <person name="Li Y."/>
        </authorList>
    </citation>
    <scope>NUCLEOTIDE SEQUENCE [LARGE SCALE GENOMIC DNA]</scope>
    <source>
        <strain evidence="7 8">ASW11-75</strain>
    </source>
</reference>
<evidence type="ECO:0000313" key="8">
    <source>
        <dbReference type="Proteomes" id="UP001305746"/>
    </source>
</evidence>
<evidence type="ECO:0000259" key="6">
    <source>
        <dbReference type="SMART" id="SM00226"/>
    </source>
</evidence>
<feature type="domain" description="Phosphotyrosine protein phosphatase I" evidence="6">
    <location>
        <begin position="50"/>
        <end position="183"/>
    </location>
</feature>
<dbReference type="PANTHER" id="PTHR11717">
    <property type="entry name" value="LOW MOLECULAR WEIGHT PROTEIN TYROSINE PHOSPHATASE"/>
    <property type="match status" value="1"/>
</dbReference>
<evidence type="ECO:0000256" key="4">
    <source>
        <dbReference type="ARBA" id="ARBA00022912"/>
    </source>
</evidence>
<dbReference type="Proteomes" id="UP001305746">
    <property type="component" value="Unassembled WGS sequence"/>
</dbReference>
<evidence type="ECO:0000313" key="7">
    <source>
        <dbReference type="EMBL" id="MEA1081841.1"/>
    </source>
</evidence>
<dbReference type="InterPro" id="IPR017867">
    <property type="entry name" value="Tyr_phospatase_low_mol_wt"/>
</dbReference>